<evidence type="ECO:0000256" key="2">
    <source>
        <dbReference type="ARBA" id="ARBA00009765"/>
    </source>
</evidence>
<protein>
    <recommendedName>
        <fullName evidence="10">Cora-domain-containing protein</fullName>
    </recommendedName>
</protein>
<dbReference type="InterPro" id="IPR002523">
    <property type="entry name" value="MgTranspt_CorA/ZnTranspt_ZntB"/>
</dbReference>
<dbReference type="EMBL" id="JAFCIX010000102">
    <property type="protein sequence ID" value="KAH6598444.1"/>
    <property type="molecule type" value="Genomic_DNA"/>
</dbReference>
<dbReference type="InterPro" id="IPR045863">
    <property type="entry name" value="CorA_TM1_TM2"/>
</dbReference>
<dbReference type="SUPFAM" id="SSF143865">
    <property type="entry name" value="CorA soluble domain-like"/>
    <property type="match status" value="1"/>
</dbReference>
<evidence type="ECO:0000313" key="9">
    <source>
        <dbReference type="Proteomes" id="UP001648503"/>
    </source>
</evidence>
<evidence type="ECO:0000256" key="6">
    <source>
        <dbReference type="SAM" id="MobiDB-lite"/>
    </source>
</evidence>
<dbReference type="InterPro" id="IPR045861">
    <property type="entry name" value="CorA_cytoplasmic_dom"/>
</dbReference>
<dbReference type="Gene3D" id="1.20.58.340">
    <property type="entry name" value="Magnesium transport protein CorA, transmembrane region"/>
    <property type="match status" value="2"/>
</dbReference>
<dbReference type="Proteomes" id="UP001648503">
    <property type="component" value="Unassembled WGS sequence"/>
</dbReference>
<feature type="region of interest" description="Disordered" evidence="6">
    <location>
        <begin position="207"/>
        <end position="278"/>
    </location>
</feature>
<keyword evidence="5 7" id="KW-0472">Membrane</keyword>
<dbReference type="PANTHER" id="PTHR21535:SF51">
    <property type="entry name" value="MANGANESE RESISTANCE PROTEIN MNR2"/>
    <property type="match status" value="1"/>
</dbReference>
<evidence type="ECO:0008006" key="10">
    <source>
        <dbReference type="Google" id="ProtNLM"/>
    </source>
</evidence>
<organism evidence="8 9">
    <name type="scientific">Batrachochytrium salamandrivorans</name>
    <dbReference type="NCBI Taxonomy" id="1357716"/>
    <lineage>
        <taxon>Eukaryota</taxon>
        <taxon>Fungi</taxon>
        <taxon>Fungi incertae sedis</taxon>
        <taxon>Chytridiomycota</taxon>
        <taxon>Chytridiomycota incertae sedis</taxon>
        <taxon>Chytridiomycetes</taxon>
        <taxon>Rhizophydiales</taxon>
        <taxon>Rhizophydiales incertae sedis</taxon>
        <taxon>Batrachochytrium</taxon>
    </lineage>
</organism>
<comment type="subcellular location">
    <subcellularLocation>
        <location evidence="1">Membrane</location>
        <topology evidence="1">Multi-pass membrane protein</topology>
    </subcellularLocation>
</comment>
<name>A0ABQ8FHJ3_9FUNG</name>
<evidence type="ECO:0000256" key="7">
    <source>
        <dbReference type="SAM" id="Phobius"/>
    </source>
</evidence>
<gene>
    <name evidence="8" type="ORF">BASA50_003485</name>
</gene>
<evidence type="ECO:0000313" key="8">
    <source>
        <dbReference type="EMBL" id="KAH6598444.1"/>
    </source>
</evidence>
<keyword evidence="4 7" id="KW-1133">Transmembrane helix</keyword>
<feature type="region of interest" description="Disordered" evidence="6">
    <location>
        <begin position="1"/>
        <end position="56"/>
    </location>
</feature>
<dbReference type="Pfam" id="PF01544">
    <property type="entry name" value="CorA"/>
    <property type="match status" value="1"/>
</dbReference>
<dbReference type="Gene3D" id="3.30.460.20">
    <property type="entry name" value="CorA soluble domain-like"/>
    <property type="match status" value="1"/>
</dbReference>
<reference evidence="8 9" key="1">
    <citation type="submission" date="2021-02" db="EMBL/GenBank/DDBJ databases">
        <title>Variation within the Batrachochytrium salamandrivorans European outbreak.</title>
        <authorList>
            <person name="Kelly M."/>
            <person name="Pasmans F."/>
            <person name="Shea T.P."/>
            <person name="Munoz J.F."/>
            <person name="Carranza S."/>
            <person name="Cuomo C.A."/>
            <person name="Martel A."/>
        </authorList>
    </citation>
    <scope>NUCLEOTIDE SEQUENCE [LARGE SCALE GENOMIC DNA]</scope>
    <source>
        <strain evidence="8 9">AMFP18/2</strain>
    </source>
</reference>
<evidence type="ECO:0000256" key="5">
    <source>
        <dbReference type="ARBA" id="ARBA00023136"/>
    </source>
</evidence>
<comment type="caution">
    <text evidence="8">The sequence shown here is derived from an EMBL/GenBank/DDBJ whole genome shotgun (WGS) entry which is preliminary data.</text>
</comment>
<keyword evidence="3 7" id="KW-0812">Transmembrane</keyword>
<accession>A0ABQ8FHJ3</accession>
<evidence type="ECO:0000256" key="1">
    <source>
        <dbReference type="ARBA" id="ARBA00004141"/>
    </source>
</evidence>
<dbReference type="InterPro" id="IPR044089">
    <property type="entry name" value="Alr1-like"/>
</dbReference>
<evidence type="ECO:0000256" key="4">
    <source>
        <dbReference type="ARBA" id="ARBA00022989"/>
    </source>
</evidence>
<sequence>MYGRRRSIEEPLFPNGAGSEDGTSSIDRDSVSTHNHPTVDSSSGIPINMTMGSSSQTVRNIDRGSYDLVSNPSHYQQQQDYEHQQCHYDRPLVDSASSLPHRQCPGTLPLLRPNVAQFEDPTTASAAAFHADRELYNSTAHRSASIASALHRSMTAAAAVSAFSSVGACSQHGHHEGHAQTLSPLAHSSATLQHPRRNLYRRHPAGLVEGGEASTGTSSSTTMGTLDNLSDGSGTEFTPSRPTKHGGSYTSDMPILHSHHQPIHHPASFSHQTHRHSTSVPNLSIMDQQSVSPATSQDQQVLTSGDRLPYEAMADTNESLPECGLDYDLLASTFEKKPLYTSSKYAMSRFMFFSETTGVVRAPTFDEIDLKKFDRPVKDILEEGPFWLDVCQPTSAEMASISRAFGIHPLTSEDIQTPDTREKCEVFNKYYFIVIRSFEQDHASVKFMAPIPVYIVVFRECVISFHFRSNPHSNNVLNRIDHLHAYGLQVTTDWINYALIDDITDSFIPLIKFIELEVDNVDELVLILKESEQSDMLRRIGHARKQVTQLLRLLSTKADVVKTVINRCMERLASDSETRLYLEDIHDHVITMMQNLLHSEKTLARSHSNYLAQISIEITQASNRTSDVVMRMTALASILVPLNVVTGLWGMNVQVPGQEIDGVVDLRWFFAILTGMMILAAFIFYVIRKAKLV</sequence>
<feature type="compositionally biased region" description="Polar residues" evidence="6">
    <location>
        <begin position="32"/>
        <end position="56"/>
    </location>
</feature>
<keyword evidence="9" id="KW-1185">Reference proteome</keyword>
<feature type="compositionally biased region" description="Low complexity" evidence="6">
    <location>
        <begin position="210"/>
        <end position="225"/>
    </location>
</feature>
<feature type="compositionally biased region" description="Polar residues" evidence="6">
    <location>
        <begin position="227"/>
        <end position="241"/>
    </location>
</feature>
<dbReference type="SUPFAM" id="SSF144083">
    <property type="entry name" value="Magnesium transport protein CorA, transmembrane region"/>
    <property type="match status" value="1"/>
</dbReference>
<dbReference type="CDD" id="cd12829">
    <property type="entry name" value="Alr1p-like"/>
    <property type="match status" value="1"/>
</dbReference>
<dbReference type="PANTHER" id="PTHR21535">
    <property type="entry name" value="MAGNESIUM AND COBALT TRANSPORT PROTEIN/MITOCHONDRIAL IMPORT INNER MEMBRANE TRANSLOCASE SUBUNIT TIM8"/>
    <property type="match status" value="1"/>
</dbReference>
<comment type="similarity">
    <text evidence="2">Belongs to the CorA metal ion transporter (MIT) (TC 1.A.35) family.</text>
</comment>
<evidence type="ECO:0000256" key="3">
    <source>
        <dbReference type="ARBA" id="ARBA00022692"/>
    </source>
</evidence>
<proteinExistence type="inferred from homology"/>
<feature type="transmembrane region" description="Helical" evidence="7">
    <location>
        <begin position="668"/>
        <end position="687"/>
    </location>
</feature>
<feature type="transmembrane region" description="Helical" evidence="7">
    <location>
        <begin position="628"/>
        <end position="648"/>
    </location>
</feature>